<gene>
    <name evidence="4" type="ORF">HHX25_17470</name>
</gene>
<keyword evidence="1" id="KW-1133">Transmembrane helix</keyword>
<dbReference type="PANTHER" id="PTHR30273">
    <property type="entry name" value="PERIPLASMIC SIGNAL SENSOR AND SIGMA FACTOR ACTIVATOR FECR-RELATED"/>
    <property type="match status" value="1"/>
</dbReference>
<feature type="transmembrane region" description="Helical" evidence="1">
    <location>
        <begin position="85"/>
        <end position="104"/>
    </location>
</feature>
<keyword evidence="5" id="KW-1185">Reference proteome</keyword>
<dbReference type="InterPro" id="IPR012373">
    <property type="entry name" value="Ferrdict_sens_TM"/>
</dbReference>
<evidence type="ECO:0000259" key="2">
    <source>
        <dbReference type="Pfam" id="PF04773"/>
    </source>
</evidence>
<dbReference type="InterPro" id="IPR006860">
    <property type="entry name" value="FecR"/>
</dbReference>
<dbReference type="Gene3D" id="3.55.50.30">
    <property type="match status" value="1"/>
</dbReference>
<feature type="domain" description="Protein FecR C-terminal" evidence="3">
    <location>
        <begin position="323"/>
        <end position="390"/>
    </location>
</feature>
<accession>A0ABX1S0D4</accession>
<evidence type="ECO:0000313" key="5">
    <source>
        <dbReference type="Proteomes" id="UP000746690"/>
    </source>
</evidence>
<dbReference type="Gene3D" id="2.60.120.1440">
    <property type="match status" value="1"/>
</dbReference>
<sequence length="391" mass="44592">MNSLKRIISLAKKTALRILNEKDIDPSEIDEIFSKNDTDDIINNLTNTNIKKEREEQLKYINKTKYSDWQNIKPNSLASNKSFKYVYKFAAILILCLTLGYVSYKNINRPSQISSDKNTIGLPFNDIVLDLGNGEKEIISDNSPQKTISKNGSFLNVEDGFKLDYSNSNKSKFSEKLIYNELTIPYGRNLQVILSDGSKVTLNSGSTLRYPINFIKGENRTVYLKGEAFFDVETNKKQPFIVHTNNMNITVLGTKFNVSSYPEDPYINTVLVEGSVAISPNSNPKRTTILKPGDKAEWVKQNMDINLKTVDTSIYTAWTEGRVVFEHMPFKNITKKLERRYNVSITNNNTSLDNEDFTASFDIETIEQVLNSFSKNYTFDYNIKGNNITIN</sequence>
<proteinExistence type="predicted"/>
<dbReference type="PANTHER" id="PTHR30273:SF2">
    <property type="entry name" value="PROTEIN FECR"/>
    <property type="match status" value="1"/>
</dbReference>
<reference evidence="4 5" key="1">
    <citation type="submission" date="2020-04" db="EMBL/GenBank/DDBJ databases">
        <title>A Flavivirga sp. nov.</title>
        <authorList>
            <person name="Sun X."/>
        </authorList>
    </citation>
    <scope>NUCLEOTIDE SEQUENCE [LARGE SCALE GENOMIC DNA]</scope>
    <source>
        <strain evidence="4 5">Y03</strain>
    </source>
</reference>
<name>A0ABX1S0D4_9FLAO</name>
<dbReference type="Proteomes" id="UP000746690">
    <property type="component" value="Unassembled WGS sequence"/>
</dbReference>
<evidence type="ECO:0000313" key="4">
    <source>
        <dbReference type="EMBL" id="NMH89306.1"/>
    </source>
</evidence>
<keyword evidence="1" id="KW-0812">Transmembrane</keyword>
<dbReference type="RefSeq" id="WP_169676154.1">
    <property type="nucleotide sequence ID" value="NZ_JABBHF010000011.1"/>
</dbReference>
<dbReference type="Pfam" id="PF04773">
    <property type="entry name" value="FecR"/>
    <property type="match status" value="1"/>
</dbReference>
<evidence type="ECO:0000256" key="1">
    <source>
        <dbReference type="SAM" id="Phobius"/>
    </source>
</evidence>
<dbReference type="EMBL" id="JABBHF010000011">
    <property type="protein sequence ID" value="NMH89306.1"/>
    <property type="molecule type" value="Genomic_DNA"/>
</dbReference>
<protein>
    <submittedName>
        <fullName evidence="4">DUF4974 domain-containing protein</fullName>
    </submittedName>
</protein>
<evidence type="ECO:0000259" key="3">
    <source>
        <dbReference type="Pfam" id="PF16344"/>
    </source>
</evidence>
<feature type="domain" description="FecR protein" evidence="2">
    <location>
        <begin position="187"/>
        <end position="276"/>
    </location>
</feature>
<organism evidence="4 5">
    <name type="scientific">Flavivirga algicola</name>
    <dbReference type="NCBI Taxonomy" id="2729136"/>
    <lineage>
        <taxon>Bacteria</taxon>
        <taxon>Pseudomonadati</taxon>
        <taxon>Bacteroidota</taxon>
        <taxon>Flavobacteriia</taxon>
        <taxon>Flavobacteriales</taxon>
        <taxon>Flavobacteriaceae</taxon>
        <taxon>Flavivirga</taxon>
    </lineage>
</organism>
<keyword evidence="1" id="KW-0472">Membrane</keyword>
<dbReference type="InterPro" id="IPR032508">
    <property type="entry name" value="FecR_C"/>
</dbReference>
<comment type="caution">
    <text evidence="4">The sequence shown here is derived from an EMBL/GenBank/DDBJ whole genome shotgun (WGS) entry which is preliminary data.</text>
</comment>
<dbReference type="Pfam" id="PF16344">
    <property type="entry name" value="FecR_C"/>
    <property type="match status" value="1"/>
</dbReference>